<name>A0ABY4KIH6_9FLAO</name>
<dbReference type="EMBL" id="CP096205">
    <property type="protein sequence ID" value="UPQ79493.1"/>
    <property type="molecule type" value="Genomic_DNA"/>
</dbReference>
<accession>A0ABY4KIH6</accession>
<keyword evidence="1" id="KW-0732">Signal</keyword>
<feature type="chain" id="PRO_5045621738" evidence="1">
    <location>
        <begin position="28"/>
        <end position="487"/>
    </location>
</feature>
<dbReference type="PROSITE" id="PS51257">
    <property type="entry name" value="PROKAR_LIPOPROTEIN"/>
    <property type="match status" value="1"/>
</dbReference>
<proteinExistence type="predicted"/>
<evidence type="ECO:0000259" key="2">
    <source>
        <dbReference type="Pfam" id="PF14292"/>
    </source>
</evidence>
<dbReference type="RefSeq" id="WP_248434664.1">
    <property type="nucleotide sequence ID" value="NZ_CP096205.1"/>
</dbReference>
<reference evidence="3" key="1">
    <citation type="submission" date="2022-04" db="EMBL/GenBank/DDBJ databases">
        <title>Consumption of N2O by Flavobacterium azooxidireducens sp. nov. isolated from Decomposing Leaf Litter of Phragmites australis (Cav.).</title>
        <authorList>
            <person name="Behrendt U."/>
            <person name="Spanner T."/>
            <person name="Augustin J."/>
            <person name="Horn M.A."/>
            <person name="Kolb S."/>
            <person name="Ulrich A."/>
        </authorList>
    </citation>
    <scope>NUCLEOTIDE SEQUENCE</scope>
    <source>
        <strain evidence="3">IGB 4-14</strain>
    </source>
</reference>
<feature type="domain" description="SusE outer membrane protein" evidence="2">
    <location>
        <begin position="42"/>
        <end position="136"/>
    </location>
</feature>
<sequence>MKTIKNKMNRTKLLAFFSIVSMVFLSACSSDELDGQTFATDELALTASREEMVFEPSMFNEKFQFNWTTGNNMGTGSAIFYKLQLDKTENNFSNPVEYDFGKNVFSFELGIPTFNAMLLTTFGAQVGTPVSIRARIIATFANENVATQISEISLVLTPYQPLTNTLFLIGSATPNGWDIVNATPLIQSASNPTVFTYEGTLTTGNFKFAVNTDSCLCQDFYTRNADDENSMVYNIGGSGDDLQWTIESTGMYKLTVNLIELTIAIEEVDAPPFSQLWIVGDASPSGWDINNPKPFTQTDDPFIFTYEATFVPGNFKILAGVTGDWCGQWYRPLVDNEVLTATTVEQNSGCDVDNKWQVTTATAGRYKITLNTANNTIKIVPVEVYLIGDATPNGWSMGSFTPMVKNGSVYTFTGNLTAGEFKFTKFNTNWCEGTEIVAATPNQSILNTSFLYRENCAGDDNKWVVSAAQAGNRTITINLDTNELTIN</sequence>
<dbReference type="InterPro" id="IPR025970">
    <property type="entry name" value="SusE"/>
</dbReference>
<organism evidence="3 4">
    <name type="scientific">Flavobacterium azooxidireducens</name>
    <dbReference type="NCBI Taxonomy" id="1871076"/>
    <lineage>
        <taxon>Bacteria</taxon>
        <taxon>Pseudomonadati</taxon>
        <taxon>Bacteroidota</taxon>
        <taxon>Flavobacteriia</taxon>
        <taxon>Flavobacteriales</taxon>
        <taxon>Flavobacteriaceae</taxon>
        <taxon>Flavobacterium</taxon>
    </lineage>
</organism>
<protein>
    <submittedName>
        <fullName evidence="3">SusF/SusE family outer membrane protein</fullName>
    </submittedName>
</protein>
<evidence type="ECO:0000313" key="3">
    <source>
        <dbReference type="EMBL" id="UPQ79493.1"/>
    </source>
</evidence>
<dbReference type="Pfam" id="PF14292">
    <property type="entry name" value="SusE"/>
    <property type="match status" value="1"/>
</dbReference>
<evidence type="ECO:0000256" key="1">
    <source>
        <dbReference type="SAM" id="SignalP"/>
    </source>
</evidence>
<gene>
    <name evidence="3" type="ORF">M0M57_01325</name>
</gene>
<evidence type="ECO:0000313" key="4">
    <source>
        <dbReference type="Proteomes" id="UP000830583"/>
    </source>
</evidence>
<dbReference type="Gene3D" id="2.60.40.3620">
    <property type="match status" value="3"/>
</dbReference>
<dbReference type="Proteomes" id="UP000830583">
    <property type="component" value="Chromosome"/>
</dbReference>
<feature type="signal peptide" evidence="1">
    <location>
        <begin position="1"/>
        <end position="27"/>
    </location>
</feature>
<keyword evidence="4" id="KW-1185">Reference proteome</keyword>